<keyword evidence="2" id="KW-1185">Reference proteome</keyword>
<evidence type="ECO:0000313" key="1">
    <source>
        <dbReference type="EMBL" id="KAI5659323.1"/>
    </source>
</evidence>
<reference evidence="2" key="1">
    <citation type="journal article" date="2023" name="Nat. Plants">
        <title>Single-cell RNA sequencing provides a high-resolution roadmap for understanding the multicellular compartmentation of specialized metabolism.</title>
        <authorList>
            <person name="Sun S."/>
            <person name="Shen X."/>
            <person name="Li Y."/>
            <person name="Li Y."/>
            <person name="Wang S."/>
            <person name="Li R."/>
            <person name="Zhang H."/>
            <person name="Shen G."/>
            <person name="Guo B."/>
            <person name="Wei J."/>
            <person name="Xu J."/>
            <person name="St-Pierre B."/>
            <person name="Chen S."/>
            <person name="Sun C."/>
        </authorList>
    </citation>
    <scope>NUCLEOTIDE SEQUENCE [LARGE SCALE GENOMIC DNA]</scope>
</reference>
<protein>
    <submittedName>
        <fullName evidence="1">Uncharacterized protein</fullName>
    </submittedName>
</protein>
<evidence type="ECO:0000313" key="2">
    <source>
        <dbReference type="Proteomes" id="UP001060085"/>
    </source>
</evidence>
<comment type="caution">
    <text evidence="1">The sequence shown here is derived from an EMBL/GenBank/DDBJ whole genome shotgun (WGS) entry which is preliminary data.</text>
</comment>
<sequence>MTGSYLLLHNSYLTITVPKEKQKGRKGKAYLLQKVFSHRFAFSSPVGCRNNSRMEQPVSNNKKGNKAVTFSPLVSGDPIGHESDSQRKPEERLSSGFRAQ</sequence>
<gene>
    <name evidence="1" type="ORF">M9H77_28116</name>
</gene>
<accession>A0ACC0AEG2</accession>
<name>A0ACC0AEG2_CATRO</name>
<dbReference type="EMBL" id="CM044706">
    <property type="protein sequence ID" value="KAI5659323.1"/>
    <property type="molecule type" value="Genomic_DNA"/>
</dbReference>
<organism evidence="1 2">
    <name type="scientific">Catharanthus roseus</name>
    <name type="common">Madagascar periwinkle</name>
    <name type="synonym">Vinca rosea</name>
    <dbReference type="NCBI Taxonomy" id="4058"/>
    <lineage>
        <taxon>Eukaryota</taxon>
        <taxon>Viridiplantae</taxon>
        <taxon>Streptophyta</taxon>
        <taxon>Embryophyta</taxon>
        <taxon>Tracheophyta</taxon>
        <taxon>Spermatophyta</taxon>
        <taxon>Magnoliopsida</taxon>
        <taxon>eudicotyledons</taxon>
        <taxon>Gunneridae</taxon>
        <taxon>Pentapetalae</taxon>
        <taxon>asterids</taxon>
        <taxon>lamiids</taxon>
        <taxon>Gentianales</taxon>
        <taxon>Apocynaceae</taxon>
        <taxon>Rauvolfioideae</taxon>
        <taxon>Vinceae</taxon>
        <taxon>Catharanthinae</taxon>
        <taxon>Catharanthus</taxon>
    </lineage>
</organism>
<proteinExistence type="predicted"/>
<dbReference type="Proteomes" id="UP001060085">
    <property type="component" value="Linkage Group LG06"/>
</dbReference>